<gene>
    <name evidence="4 6" type="ORF">P152DRAFT_395122</name>
</gene>
<evidence type="ECO:0000313" key="6">
    <source>
        <dbReference type="RefSeq" id="XP_033534924.1"/>
    </source>
</evidence>
<evidence type="ECO:0000256" key="2">
    <source>
        <dbReference type="SAM" id="MobiDB-lite"/>
    </source>
</evidence>
<feature type="region of interest" description="Disordered" evidence="2">
    <location>
        <begin position="110"/>
        <end position="189"/>
    </location>
</feature>
<keyword evidence="1" id="KW-0378">Hydrolase</keyword>
<reference evidence="6" key="2">
    <citation type="submission" date="2020-04" db="EMBL/GenBank/DDBJ databases">
        <authorList>
            <consortium name="NCBI Genome Project"/>
        </authorList>
    </citation>
    <scope>NUCLEOTIDE SEQUENCE</scope>
    <source>
        <strain evidence="6">CBS 781.70</strain>
    </source>
</reference>
<feature type="compositionally biased region" description="Polar residues" evidence="2">
    <location>
        <begin position="43"/>
        <end position="55"/>
    </location>
</feature>
<dbReference type="SMART" id="SM00355">
    <property type="entry name" value="ZnF_C2H2"/>
    <property type="match status" value="2"/>
</dbReference>
<dbReference type="EMBL" id="ML975155">
    <property type="protein sequence ID" value="KAF1813293.1"/>
    <property type="molecule type" value="Genomic_DNA"/>
</dbReference>
<feature type="region of interest" description="Disordered" evidence="2">
    <location>
        <begin position="33"/>
        <end position="70"/>
    </location>
</feature>
<evidence type="ECO:0000259" key="3">
    <source>
        <dbReference type="SMART" id="SM00355"/>
    </source>
</evidence>
<dbReference type="GO" id="GO:0016787">
    <property type="term" value="F:hydrolase activity"/>
    <property type="evidence" value="ECO:0007669"/>
    <property type="project" value="UniProtKB-KW"/>
</dbReference>
<evidence type="ECO:0000313" key="5">
    <source>
        <dbReference type="Proteomes" id="UP000504638"/>
    </source>
</evidence>
<evidence type="ECO:0000256" key="1">
    <source>
        <dbReference type="ARBA" id="ARBA00022801"/>
    </source>
</evidence>
<dbReference type="InterPro" id="IPR012462">
    <property type="entry name" value="UFSP1/2_DUB_cat"/>
</dbReference>
<name>A0A6G1G5F9_9PEZI</name>
<feature type="domain" description="C2H2-type" evidence="3">
    <location>
        <begin position="6"/>
        <end position="29"/>
    </location>
</feature>
<protein>
    <recommendedName>
        <fullName evidence="3">C2H2-type domain-containing protein</fullName>
    </recommendedName>
</protein>
<organism evidence="4">
    <name type="scientific">Eremomyces bilateralis CBS 781.70</name>
    <dbReference type="NCBI Taxonomy" id="1392243"/>
    <lineage>
        <taxon>Eukaryota</taxon>
        <taxon>Fungi</taxon>
        <taxon>Dikarya</taxon>
        <taxon>Ascomycota</taxon>
        <taxon>Pezizomycotina</taxon>
        <taxon>Dothideomycetes</taxon>
        <taxon>Dothideomycetes incertae sedis</taxon>
        <taxon>Eremomycetales</taxon>
        <taxon>Eremomycetaceae</taxon>
        <taxon>Eremomyces</taxon>
    </lineage>
</organism>
<dbReference type="InterPro" id="IPR013087">
    <property type="entry name" value="Znf_C2H2_type"/>
</dbReference>
<dbReference type="RefSeq" id="XP_033534924.1">
    <property type="nucleotide sequence ID" value="XM_033676285.1"/>
</dbReference>
<dbReference type="Pfam" id="PF07910">
    <property type="entry name" value="Peptidase_C78"/>
    <property type="match status" value="1"/>
</dbReference>
<sequence>MASGVFNCPMCDYTSPLEEEILYHFEEQHTDDSPFVARGASPTKDSSIPATSQSKSAEKDESPSPSNDDAEFNYVKCEVEDCGEIVLLSDLAEHMEMHDAEEMSLALDEADSATAREQDEQDGEGPSGAGEDDATGRFDTNIADGLRRSARNSKKQPSPAKRTGLTRSLFDSIAPRTAESKGKDKGKKVAMARKKAKKGREGLGPYAWEDEMPATMLQEMKQPISICRKNILRSDGKGMLTLTWYKNETPDLIPELARLSETDRNIRKAWYCDDAVHHVGKTTTRDTGFCGYKNIQVMLSYIQNARSKGYKELRRRGFDMTPGILDLQDMIEEAWDKGFCSFGRKETGGVKGTRKWIGTSELAAVLTLLNVDFTPESFQDDLSTDHQAYEALLSYVSTYFRRGVRPNCTAKVHQTSLPPLFLQQPGHSLTIVGYEIRKNGAVNLVVYNNMFRPPPALNVHNISKIKPKATVECMKGFRRNEERLRNHNAFEVVALVPEEWCLEDCEGCR</sequence>
<keyword evidence="5" id="KW-1185">Reference proteome</keyword>
<reference evidence="4 6" key="1">
    <citation type="submission" date="2020-01" db="EMBL/GenBank/DDBJ databases">
        <authorList>
            <consortium name="DOE Joint Genome Institute"/>
            <person name="Haridas S."/>
            <person name="Albert R."/>
            <person name="Binder M."/>
            <person name="Bloem J."/>
            <person name="Labutti K."/>
            <person name="Salamov A."/>
            <person name="Andreopoulos B."/>
            <person name="Baker S.E."/>
            <person name="Barry K."/>
            <person name="Bills G."/>
            <person name="Bluhm B.H."/>
            <person name="Cannon C."/>
            <person name="Castanera R."/>
            <person name="Culley D.E."/>
            <person name="Daum C."/>
            <person name="Ezra D."/>
            <person name="Gonzalez J.B."/>
            <person name="Henrissat B."/>
            <person name="Kuo A."/>
            <person name="Liang C."/>
            <person name="Lipzen A."/>
            <person name="Lutzoni F."/>
            <person name="Magnuson J."/>
            <person name="Mondo S."/>
            <person name="Nolan M."/>
            <person name="Ohm R."/>
            <person name="Pangilinan J."/>
            <person name="Park H.-J."/>
            <person name="Ramirez L."/>
            <person name="Alfaro M."/>
            <person name="Sun H."/>
            <person name="Tritt A."/>
            <person name="Yoshinaga Y."/>
            <person name="Zwiers L.-H."/>
            <person name="Turgeon B.G."/>
            <person name="Goodwin S.B."/>
            <person name="Spatafora J.W."/>
            <person name="Crous P.W."/>
            <person name="Grigoriev I.V."/>
        </authorList>
    </citation>
    <scope>NUCLEOTIDE SEQUENCE</scope>
    <source>
        <strain evidence="4 6">CBS 781.70</strain>
    </source>
</reference>
<dbReference type="Gene3D" id="3.90.70.130">
    <property type="match status" value="1"/>
</dbReference>
<evidence type="ECO:0000313" key="4">
    <source>
        <dbReference type="EMBL" id="KAF1813293.1"/>
    </source>
</evidence>
<dbReference type="OrthoDB" id="288987at2759"/>
<dbReference type="Proteomes" id="UP000504638">
    <property type="component" value="Unplaced"/>
</dbReference>
<dbReference type="AlphaFoldDB" id="A0A6G1G5F9"/>
<reference evidence="6" key="3">
    <citation type="submission" date="2025-04" db="UniProtKB">
        <authorList>
            <consortium name="RefSeq"/>
        </authorList>
    </citation>
    <scope>IDENTIFICATION</scope>
    <source>
        <strain evidence="6">CBS 781.70</strain>
    </source>
</reference>
<proteinExistence type="predicted"/>
<accession>A0A6G1G5F9</accession>
<feature type="domain" description="C2H2-type" evidence="3">
    <location>
        <begin position="75"/>
        <end position="98"/>
    </location>
</feature>
<dbReference type="GeneID" id="54416855"/>